<name>A0A841PIU7_9HYPH</name>
<proteinExistence type="inferred from homology"/>
<evidence type="ECO:0000256" key="2">
    <source>
        <dbReference type="ARBA" id="ARBA00023231"/>
    </source>
</evidence>
<evidence type="ECO:0000313" key="5">
    <source>
        <dbReference type="Proteomes" id="UP000556329"/>
    </source>
</evidence>
<feature type="region of interest" description="Disordered" evidence="3">
    <location>
        <begin position="52"/>
        <end position="82"/>
    </location>
</feature>
<comment type="caution">
    <text evidence="4">The sequence shown here is derived from an EMBL/GenBank/DDBJ whole genome shotgun (WGS) entry which is preliminary data.</text>
</comment>
<evidence type="ECO:0000256" key="1">
    <source>
        <dbReference type="ARBA" id="ARBA00008027"/>
    </source>
</evidence>
<dbReference type="AlphaFoldDB" id="A0A841PIU7"/>
<dbReference type="GO" id="GO:0009399">
    <property type="term" value="P:nitrogen fixation"/>
    <property type="evidence" value="ECO:0007669"/>
    <property type="project" value="InterPro"/>
</dbReference>
<dbReference type="EMBL" id="JACHEF010000011">
    <property type="protein sequence ID" value="MBB6413901.1"/>
    <property type="molecule type" value="Genomic_DNA"/>
</dbReference>
<dbReference type="Pfam" id="PF04319">
    <property type="entry name" value="NifZ"/>
    <property type="match status" value="1"/>
</dbReference>
<protein>
    <submittedName>
        <fullName evidence="4">Nitrogen fixation protein NifZ</fullName>
    </submittedName>
</protein>
<evidence type="ECO:0000256" key="3">
    <source>
        <dbReference type="SAM" id="MobiDB-lite"/>
    </source>
</evidence>
<keyword evidence="2" id="KW-0535">Nitrogen fixation</keyword>
<dbReference type="InterPro" id="IPR007415">
    <property type="entry name" value="Nitrogenase_MoFe_mat_NifZ"/>
</dbReference>
<evidence type="ECO:0000313" key="4">
    <source>
        <dbReference type="EMBL" id="MBB6413901.1"/>
    </source>
</evidence>
<gene>
    <name evidence="4" type="ORF">HNQ71_006610</name>
</gene>
<feature type="compositionally biased region" description="Basic and acidic residues" evidence="3">
    <location>
        <begin position="52"/>
        <end position="65"/>
    </location>
</feature>
<organism evidence="4 5">
    <name type="scientific">Mesorhizobium sangaii</name>
    <dbReference type="NCBI Taxonomy" id="505389"/>
    <lineage>
        <taxon>Bacteria</taxon>
        <taxon>Pseudomonadati</taxon>
        <taxon>Pseudomonadota</taxon>
        <taxon>Alphaproteobacteria</taxon>
        <taxon>Hyphomicrobiales</taxon>
        <taxon>Phyllobacteriaceae</taxon>
        <taxon>Mesorhizobium</taxon>
    </lineage>
</organism>
<sequence>MSGAEDLRSCLNSVTDTAGSPEGPWNSFADNLQPREKEGTAMWLGREQEVEIRKPPRFMPGERVRATRHIKNDGTYPGREIGENLVRKGDEGYVRDIGTFLQRFFIYAVEWVDRGTIVGMRARELMSLDKAEVPCSVQSTANRGAAR</sequence>
<reference evidence="4 5" key="1">
    <citation type="submission" date="2020-08" db="EMBL/GenBank/DDBJ databases">
        <title>Genomic Encyclopedia of Type Strains, Phase IV (KMG-IV): sequencing the most valuable type-strain genomes for metagenomic binning, comparative biology and taxonomic classification.</title>
        <authorList>
            <person name="Goeker M."/>
        </authorList>
    </citation>
    <scope>NUCLEOTIDE SEQUENCE [LARGE SCALE GENOMIC DNA]</scope>
    <source>
        <strain evidence="4 5">DSM 100039</strain>
    </source>
</reference>
<accession>A0A841PIU7</accession>
<feature type="region of interest" description="Disordered" evidence="3">
    <location>
        <begin position="1"/>
        <end position="31"/>
    </location>
</feature>
<keyword evidence="5" id="KW-1185">Reference proteome</keyword>
<comment type="similarity">
    <text evidence="1">Belongs to the NifZ family.</text>
</comment>
<dbReference type="Proteomes" id="UP000556329">
    <property type="component" value="Unassembled WGS sequence"/>
</dbReference>